<protein>
    <recommendedName>
        <fullName evidence="2">NADH-quinone oxidoreductase subunit J</fullName>
        <ecNumber evidence="2">7.1.1.-</ecNumber>
    </recommendedName>
</protein>
<feature type="transmembrane region" description="Helical" evidence="2">
    <location>
        <begin position="30"/>
        <end position="49"/>
    </location>
</feature>
<dbReference type="Gene3D" id="1.20.120.1200">
    <property type="entry name" value="NADH-ubiquinone/plastoquinone oxidoreductase chain 6, subunit NuoJ"/>
    <property type="match status" value="1"/>
</dbReference>
<dbReference type="InterPro" id="IPR001457">
    <property type="entry name" value="NADH_UbQ/plastoQ_OxRdtase_su6"/>
</dbReference>
<proteinExistence type="inferred from homology"/>
<dbReference type="GO" id="GO:0050136">
    <property type="term" value="F:NADH dehydrogenase (quinone) (non-electrogenic) activity"/>
    <property type="evidence" value="ECO:0007669"/>
    <property type="project" value="UniProtKB-EC"/>
</dbReference>
<dbReference type="NCBIfam" id="NF005164">
    <property type="entry name" value="PRK06638.1-4"/>
    <property type="match status" value="1"/>
</dbReference>
<dbReference type="Proteomes" id="UP001243846">
    <property type="component" value="Unassembled WGS sequence"/>
</dbReference>
<accession>A0ABT8D251</accession>
<evidence type="ECO:0000313" key="4">
    <source>
        <dbReference type="Proteomes" id="UP001243846"/>
    </source>
</evidence>
<evidence type="ECO:0000313" key="3">
    <source>
        <dbReference type="EMBL" id="MDN3710869.1"/>
    </source>
</evidence>
<gene>
    <name evidence="3" type="ORF">QWZ10_01780</name>
</gene>
<keyword evidence="2" id="KW-1003">Cell membrane</keyword>
<dbReference type="PANTHER" id="PTHR33269:SF17">
    <property type="entry name" value="NADH-UBIQUINONE OXIDOREDUCTASE CHAIN 6"/>
    <property type="match status" value="1"/>
</dbReference>
<keyword evidence="2" id="KW-0812">Transmembrane</keyword>
<keyword evidence="2" id="KW-1133">Transmembrane helix</keyword>
<evidence type="ECO:0000256" key="2">
    <source>
        <dbReference type="RuleBase" id="RU004429"/>
    </source>
</evidence>
<keyword evidence="3" id="KW-0560">Oxidoreductase</keyword>
<dbReference type="EC" id="7.1.1.-" evidence="2"/>
<keyword evidence="2" id="KW-0472">Membrane</keyword>
<dbReference type="EMBL" id="JAUFRC010000001">
    <property type="protein sequence ID" value="MDN3710869.1"/>
    <property type="molecule type" value="Genomic_DNA"/>
</dbReference>
<name>A0ABT8D251_9RHOB</name>
<sequence>MIAFAFYLFAICVCVSGFMVVMSRSPVHSVLWLILAFFSAAGLFVLQGAEFVAMLLVVVYVGAVAVLFLFVVMMLDIDFAKLRGELANSLPLGIVIAVVMIAQLGIAVSGWTVSDQAASLRAAPIIESVQNTHGLGMIIYDRYLLIFQLAGLVLLVAMIGAIVLTMRHRRDIKRQNVLEQMWRDPAKTMELKDVKPGQGL</sequence>
<dbReference type="RefSeq" id="WP_377688499.1">
    <property type="nucleotide sequence ID" value="NZ_JBHMDZ010000049.1"/>
</dbReference>
<feature type="transmembrane region" description="Helical" evidence="2">
    <location>
        <begin position="55"/>
        <end position="77"/>
    </location>
</feature>
<comment type="caution">
    <text evidence="3">The sequence shown here is derived from an EMBL/GenBank/DDBJ whole genome shotgun (WGS) entry which is preliminary data.</text>
</comment>
<comment type="subcellular location">
    <subcellularLocation>
        <location evidence="2">Cell membrane</location>
        <topology evidence="2">Multi-pass membrane protein</topology>
    </subcellularLocation>
</comment>
<dbReference type="Pfam" id="PF00499">
    <property type="entry name" value="Oxidored_q3"/>
    <property type="match status" value="1"/>
</dbReference>
<evidence type="ECO:0000256" key="1">
    <source>
        <dbReference type="ARBA" id="ARBA00005698"/>
    </source>
</evidence>
<dbReference type="PANTHER" id="PTHR33269">
    <property type="entry name" value="NADH-UBIQUINONE OXIDOREDUCTASE CHAIN 6"/>
    <property type="match status" value="1"/>
</dbReference>
<organism evidence="3 4">
    <name type="scientific">Paracoccus cavernae</name>
    <dbReference type="NCBI Taxonomy" id="1571207"/>
    <lineage>
        <taxon>Bacteria</taxon>
        <taxon>Pseudomonadati</taxon>
        <taxon>Pseudomonadota</taxon>
        <taxon>Alphaproteobacteria</taxon>
        <taxon>Rhodobacterales</taxon>
        <taxon>Paracoccaceae</taxon>
        <taxon>Paracoccus</taxon>
    </lineage>
</organism>
<comment type="catalytic activity">
    <reaction evidence="2">
        <text>a quinone + NADH + 5 H(+)(in) = a quinol + NAD(+) + 4 H(+)(out)</text>
        <dbReference type="Rhea" id="RHEA:57888"/>
        <dbReference type="ChEBI" id="CHEBI:15378"/>
        <dbReference type="ChEBI" id="CHEBI:24646"/>
        <dbReference type="ChEBI" id="CHEBI:57540"/>
        <dbReference type="ChEBI" id="CHEBI:57945"/>
        <dbReference type="ChEBI" id="CHEBI:132124"/>
    </reaction>
</comment>
<comment type="function">
    <text evidence="2">NDH-1 shuttles electrons from NADH, via FMN and iron-sulfur (Fe-S) centers, to quinones in the respiratory chain. Couples the redox reaction to proton translocation (for every two electrons transferred, four hydrogen ions are translocated across the cytoplasmic membrane), and thus conserves the redox energy in a proton gradient.</text>
</comment>
<comment type="similarity">
    <text evidence="1 2">Belongs to the complex I subunit 6 family.</text>
</comment>
<feature type="transmembrane region" description="Helical" evidence="2">
    <location>
        <begin position="6"/>
        <end position="23"/>
    </location>
</feature>
<feature type="transmembrane region" description="Helical" evidence="2">
    <location>
        <begin position="89"/>
        <end position="111"/>
    </location>
</feature>
<reference evidence="4" key="1">
    <citation type="journal article" date="2019" name="Int. J. Syst. Evol. Microbiol.">
        <title>The Global Catalogue of Microorganisms (GCM) 10K type strain sequencing project: providing services to taxonomists for standard genome sequencing and annotation.</title>
        <authorList>
            <consortium name="The Broad Institute Genomics Platform"/>
            <consortium name="The Broad Institute Genome Sequencing Center for Infectious Disease"/>
            <person name="Wu L."/>
            <person name="Ma J."/>
        </authorList>
    </citation>
    <scope>NUCLEOTIDE SEQUENCE [LARGE SCALE GENOMIC DNA]</scope>
    <source>
        <strain evidence="4">CECT 8482</strain>
    </source>
</reference>
<keyword evidence="2" id="KW-0520">NAD</keyword>
<dbReference type="InterPro" id="IPR042106">
    <property type="entry name" value="Nuo/plastoQ_OxRdtase_6_NuoJ"/>
</dbReference>
<feature type="transmembrane region" description="Helical" evidence="2">
    <location>
        <begin position="143"/>
        <end position="164"/>
    </location>
</feature>
<keyword evidence="4" id="KW-1185">Reference proteome</keyword>
<keyword evidence="2" id="KW-0874">Quinone</keyword>